<evidence type="ECO:0000313" key="2">
    <source>
        <dbReference type="Proteomes" id="UP000318538"/>
    </source>
</evidence>
<evidence type="ECO:0000313" key="1">
    <source>
        <dbReference type="EMBL" id="QDT05850.1"/>
    </source>
</evidence>
<name>A0A517NFD9_9BACT</name>
<keyword evidence="2" id="KW-1185">Reference proteome</keyword>
<gene>
    <name evidence="1" type="ORF">K227x_42550</name>
</gene>
<proteinExistence type="predicted"/>
<sequence length="136" mass="15101">MVTDLGPAKSECGMIWMWKNRHKPSTAQRMHESVLSGVYHSRPNGDLGVPAKIGEVGERSTQVVRGDWSLGGICVNFVGWPRPAPSRPVEAEGRGQRVRDFWRSPLRWMRFSFVGDIAMRRATLGGNEPDATSLAP</sequence>
<dbReference type="AlphaFoldDB" id="A0A517NFD9"/>
<protein>
    <submittedName>
        <fullName evidence="1">Uncharacterized protein</fullName>
    </submittedName>
</protein>
<dbReference type="EMBL" id="CP036525">
    <property type="protein sequence ID" value="QDT05850.1"/>
    <property type="molecule type" value="Genomic_DNA"/>
</dbReference>
<dbReference type="KEGG" id="rlc:K227x_42550"/>
<accession>A0A517NFD9</accession>
<dbReference type="Proteomes" id="UP000318538">
    <property type="component" value="Chromosome"/>
</dbReference>
<organism evidence="1 2">
    <name type="scientific">Rubripirellula lacrimiformis</name>
    <dbReference type="NCBI Taxonomy" id="1930273"/>
    <lineage>
        <taxon>Bacteria</taxon>
        <taxon>Pseudomonadati</taxon>
        <taxon>Planctomycetota</taxon>
        <taxon>Planctomycetia</taxon>
        <taxon>Pirellulales</taxon>
        <taxon>Pirellulaceae</taxon>
        <taxon>Rubripirellula</taxon>
    </lineage>
</organism>
<reference evidence="1 2" key="1">
    <citation type="submission" date="2019-02" db="EMBL/GenBank/DDBJ databases">
        <title>Deep-cultivation of Planctomycetes and their phenomic and genomic characterization uncovers novel biology.</title>
        <authorList>
            <person name="Wiegand S."/>
            <person name="Jogler M."/>
            <person name="Boedeker C."/>
            <person name="Pinto D."/>
            <person name="Vollmers J."/>
            <person name="Rivas-Marin E."/>
            <person name="Kohn T."/>
            <person name="Peeters S.H."/>
            <person name="Heuer A."/>
            <person name="Rast P."/>
            <person name="Oberbeckmann S."/>
            <person name="Bunk B."/>
            <person name="Jeske O."/>
            <person name="Meyerdierks A."/>
            <person name="Storesund J.E."/>
            <person name="Kallscheuer N."/>
            <person name="Luecker S."/>
            <person name="Lage O.M."/>
            <person name="Pohl T."/>
            <person name="Merkel B.J."/>
            <person name="Hornburger P."/>
            <person name="Mueller R.-W."/>
            <person name="Bruemmer F."/>
            <person name="Labrenz M."/>
            <person name="Spormann A.M."/>
            <person name="Op den Camp H."/>
            <person name="Overmann J."/>
            <person name="Amann R."/>
            <person name="Jetten M.S.M."/>
            <person name="Mascher T."/>
            <person name="Medema M.H."/>
            <person name="Devos D.P."/>
            <person name="Kaster A.-K."/>
            <person name="Ovreas L."/>
            <person name="Rohde M."/>
            <person name="Galperin M.Y."/>
            <person name="Jogler C."/>
        </authorList>
    </citation>
    <scope>NUCLEOTIDE SEQUENCE [LARGE SCALE GENOMIC DNA]</scope>
    <source>
        <strain evidence="1 2">K22_7</strain>
    </source>
</reference>